<name>A0A402BD25_9CHLR</name>
<organism evidence="1 2">
    <name type="scientific">Dictyobacter alpinus</name>
    <dbReference type="NCBI Taxonomy" id="2014873"/>
    <lineage>
        <taxon>Bacteria</taxon>
        <taxon>Bacillati</taxon>
        <taxon>Chloroflexota</taxon>
        <taxon>Ktedonobacteria</taxon>
        <taxon>Ktedonobacterales</taxon>
        <taxon>Dictyobacteraceae</taxon>
        <taxon>Dictyobacter</taxon>
    </lineage>
</organism>
<evidence type="ECO:0000313" key="2">
    <source>
        <dbReference type="Proteomes" id="UP000287171"/>
    </source>
</evidence>
<dbReference type="AlphaFoldDB" id="A0A402BD25"/>
<dbReference type="Proteomes" id="UP000287171">
    <property type="component" value="Unassembled WGS sequence"/>
</dbReference>
<comment type="caution">
    <text evidence="1">The sequence shown here is derived from an EMBL/GenBank/DDBJ whole genome shotgun (WGS) entry which is preliminary data.</text>
</comment>
<protein>
    <submittedName>
        <fullName evidence="1">Uncharacterized protein</fullName>
    </submittedName>
</protein>
<gene>
    <name evidence="1" type="ORF">KDA_47040</name>
</gene>
<evidence type="ECO:0000313" key="1">
    <source>
        <dbReference type="EMBL" id="GCE29220.1"/>
    </source>
</evidence>
<reference evidence="2" key="1">
    <citation type="submission" date="2018-12" db="EMBL/GenBank/DDBJ databases">
        <title>Tengunoibacter tsumagoiensis gen. nov., sp. nov., Dictyobacter kobayashii sp. nov., D. alpinus sp. nov., and D. joshuensis sp. nov. and description of Dictyobacteraceae fam. nov. within the order Ktedonobacterales isolated from Tengu-no-mugimeshi.</title>
        <authorList>
            <person name="Wang C.M."/>
            <person name="Zheng Y."/>
            <person name="Sakai Y."/>
            <person name="Toyoda A."/>
            <person name="Minakuchi Y."/>
            <person name="Abe K."/>
            <person name="Yokota A."/>
            <person name="Yabe S."/>
        </authorList>
    </citation>
    <scope>NUCLEOTIDE SEQUENCE [LARGE SCALE GENOMIC DNA]</scope>
    <source>
        <strain evidence="2">Uno16</strain>
    </source>
</reference>
<dbReference type="EMBL" id="BIFT01000002">
    <property type="protein sequence ID" value="GCE29220.1"/>
    <property type="molecule type" value="Genomic_DNA"/>
</dbReference>
<keyword evidence="2" id="KW-1185">Reference proteome</keyword>
<accession>A0A402BD25</accession>
<proteinExistence type="predicted"/>
<sequence length="84" mass="9595">MKIGNVISLIISKMEYTVLTIVGYLNIYTQIHLIGRTSTRIWRWMSMGTLQITARISTNGLTMVRIINGGPWHPTIRMVMDTSQ</sequence>